<sequence>MVSTEASSQVECQEVTVENMCNTVVGSSLNGVYTKVEQCLIGEEGSSKSVYYSKDTLFHIFWSDSQNDWEFGQSCQSESFGPHLPAYGYSFVDQDEPFLSTPTSHTWTCWDDANEEFSTPASIPTITCTSRSDSPKCPQGQFSSSGFEPCKPCPSHIPHTLSPGSTSSSSCISYSQNLVAISQNGNKVLSYSPEKDSWDILTEEHEFMKGPRDMVWISATNFLVTSFFLDEVHEYKMDGTHAGLFCKVEEPEGIVVIPPPFNLIVVTSMVSGDMKFFSIDDGRNNGSLESSDAVATLNLPSGNAPQNLAYDPTTYELYANTWSNSIERVCLPPSILSPLFLSCDPNREGVIAYDPSYISIYSMVLVPEEEKFIVPCEIAHTEFAALCKCDMPGSLVGHTPYETHEGCDEVPLPKFGAGPIGNGYFTPSGLYKDSDKALLFVADSSYSKVYVFNLFGTSSFITRLESKAGYLTFPVAVSSRPGLEPRLSSIVSSGSGTVGEIIDYSVLLKDGHNIEYSATILELSSIKLKAVGMVKIGSEQVKLELEGGSISISQDGNATLPLKFTLAGTYQLSIFQSFAGGELHFLKSPQTITIAPGPTELGMGYTRYEIPDNLVAGREFRIRVTPLDSYLNPTLNSGQGENFFARFITEGGPLTFELVEPTSNTYNTGGKPHKDDEISSGMTLEAVVTIVEANTFPFGVSKDGKRGTYETVSRIDVLPAYPDLDNTYCRVNSFYLDDSVILSLELESTKSDATISLTIEPFDEFDNIVYSDNDFHIEVDTGSEIMEFTLEPPTYTKILVVEKGTSASMTVTFMHDGELINGGTAEISVKPGEELLSTSLLLITIVSSIAATVLAYVFYRKCIKKADSGQLKSEASEVKENVFSIGMDFFDIASDILNYIQLAQYCDKFLTFYKIFLGTAGISALLVVSVNLHQLFTLVAKGNVVIDESLTRDLRAKLIKWRKTEGKDYTNPEGNKISTLMAVGGLFKRKTSSAGDLNTDTSLSLSEKRLAMLKSLNERFEFMNERLILNRRIGRSKVGLAVVVFEDLPLTLLNTFIMLDGCGTEDEGNVSRLPFFFLLSTLITAALSMRRILRFSEIGEARRRIKQIDILIDYKYAEAELFVRKQNLSDEMKSVESDGKSFMESYNSTHSNVGKLSSKVGLQTTMIEEANSTREANSSAPNSTREANSSAPNSTREEKTE</sequence>
<protein>
    <submittedName>
        <fullName evidence="3">Uncharacterized protein</fullName>
    </submittedName>
</protein>
<proteinExistence type="predicted"/>
<keyword evidence="4" id="KW-1185">Reference proteome</keyword>
<feature type="compositionally biased region" description="Polar residues" evidence="1">
    <location>
        <begin position="1173"/>
        <end position="1194"/>
    </location>
</feature>
<dbReference type="OrthoDB" id="201054at2759"/>
<evidence type="ECO:0000313" key="3">
    <source>
        <dbReference type="EMBL" id="GMI45489.1"/>
    </source>
</evidence>
<feature type="transmembrane region" description="Helical" evidence="2">
    <location>
        <begin position="840"/>
        <end position="859"/>
    </location>
</feature>
<evidence type="ECO:0000313" key="4">
    <source>
        <dbReference type="Proteomes" id="UP001165065"/>
    </source>
</evidence>
<keyword evidence="2" id="KW-0812">Transmembrane</keyword>
<keyword evidence="2" id="KW-0472">Membrane</keyword>
<comment type="caution">
    <text evidence="3">The sequence shown here is derived from an EMBL/GenBank/DDBJ whole genome shotgun (WGS) entry which is preliminary data.</text>
</comment>
<accession>A0A9W7LCG5</accession>
<evidence type="ECO:0000256" key="1">
    <source>
        <dbReference type="SAM" id="MobiDB-lite"/>
    </source>
</evidence>
<dbReference type="AlphaFoldDB" id="A0A9W7LCG5"/>
<name>A0A9W7LCG5_9STRA</name>
<dbReference type="SUPFAM" id="SSF101898">
    <property type="entry name" value="NHL repeat"/>
    <property type="match status" value="1"/>
</dbReference>
<evidence type="ECO:0000256" key="2">
    <source>
        <dbReference type="SAM" id="Phobius"/>
    </source>
</evidence>
<organism evidence="3 4">
    <name type="scientific">Triparma columacea</name>
    <dbReference type="NCBI Taxonomy" id="722753"/>
    <lineage>
        <taxon>Eukaryota</taxon>
        <taxon>Sar</taxon>
        <taxon>Stramenopiles</taxon>
        <taxon>Ochrophyta</taxon>
        <taxon>Bolidophyceae</taxon>
        <taxon>Parmales</taxon>
        <taxon>Triparmaceae</taxon>
        <taxon>Triparma</taxon>
    </lineage>
</organism>
<gene>
    <name evidence="3" type="ORF">TrCOL_g3005</name>
</gene>
<keyword evidence="2" id="KW-1133">Transmembrane helix</keyword>
<dbReference type="Proteomes" id="UP001165065">
    <property type="component" value="Unassembled WGS sequence"/>
</dbReference>
<feature type="region of interest" description="Disordered" evidence="1">
    <location>
        <begin position="1164"/>
        <end position="1201"/>
    </location>
</feature>
<dbReference type="EMBL" id="BRYA01000250">
    <property type="protein sequence ID" value="GMI45489.1"/>
    <property type="molecule type" value="Genomic_DNA"/>
</dbReference>
<reference evidence="4" key="1">
    <citation type="journal article" date="2023" name="Commun. Biol.">
        <title>Genome analysis of Parmales, the sister group of diatoms, reveals the evolutionary specialization of diatoms from phago-mixotrophs to photoautotrophs.</title>
        <authorList>
            <person name="Ban H."/>
            <person name="Sato S."/>
            <person name="Yoshikawa S."/>
            <person name="Yamada K."/>
            <person name="Nakamura Y."/>
            <person name="Ichinomiya M."/>
            <person name="Sato N."/>
            <person name="Blanc-Mathieu R."/>
            <person name="Endo H."/>
            <person name="Kuwata A."/>
            <person name="Ogata H."/>
        </authorList>
    </citation>
    <scope>NUCLEOTIDE SEQUENCE [LARGE SCALE GENOMIC DNA]</scope>
</reference>